<organism evidence="7 8">
    <name type="scientific">Gibbsiella quercinecans</name>
    <dbReference type="NCBI Taxonomy" id="929813"/>
    <lineage>
        <taxon>Bacteria</taxon>
        <taxon>Pseudomonadati</taxon>
        <taxon>Pseudomonadota</taxon>
        <taxon>Gammaproteobacteria</taxon>
        <taxon>Enterobacterales</taxon>
        <taxon>Yersiniaceae</taxon>
        <taxon>Gibbsiella</taxon>
    </lineage>
</organism>
<dbReference type="RefSeq" id="WP_095845752.1">
    <property type="nucleotide sequence ID" value="NZ_CP014136.1"/>
</dbReference>
<dbReference type="PANTHER" id="PTHR30419:SF30">
    <property type="entry name" value="LYSR FAMILY TRANSCRIPTIONAL REGULATOR"/>
    <property type="match status" value="1"/>
</dbReference>
<keyword evidence="8" id="KW-1185">Reference proteome</keyword>
<sequence>MNLDLRQLRNFLALAEHKSFVQAAEAVYLSQSAFSRSIQALEQSVGCQLIERQSKQFALTWQGEKLLPMARRMQELSDDLLKEMRDMSDEQSGSLFFGCGPAPSSLLIPQAIAHFNRLRPGVRVTYSVDNWQSLHQRLIADEFSFFIADIWQAEINPELRVQPLRSQRCFFVCHRSHPLAEQGGVTPAQLLSYPFAAPYLPTGIRKVLAALSQQPDFTPHIQCDYVYSLFGVLRHSNAISFASADTFELLQESHGLVRINLAEAPPEWEKMCTHFGIISMMNKPLSPLAQLMVDTIVDTDRHDPVNWLAAGE</sequence>
<evidence type="ECO:0000313" key="7">
    <source>
        <dbReference type="EMBL" id="ATA19150.1"/>
    </source>
</evidence>
<gene>
    <name evidence="7" type="ORF">AWC35_07185</name>
</gene>
<dbReference type="GO" id="GO:0003700">
    <property type="term" value="F:DNA-binding transcription factor activity"/>
    <property type="evidence" value="ECO:0007669"/>
    <property type="project" value="InterPro"/>
</dbReference>
<accession>A0A250AYV3</accession>
<keyword evidence="3" id="KW-0805">Transcription regulation</keyword>
<comment type="similarity">
    <text evidence="1">Belongs to the LysR transcriptional regulatory family.</text>
</comment>
<dbReference type="InterPro" id="IPR050950">
    <property type="entry name" value="HTH-type_LysR_regulators"/>
</dbReference>
<dbReference type="PRINTS" id="PR00039">
    <property type="entry name" value="HTHLYSR"/>
</dbReference>
<dbReference type="EMBL" id="CP014136">
    <property type="protein sequence ID" value="ATA19150.1"/>
    <property type="molecule type" value="Genomic_DNA"/>
</dbReference>
<dbReference type="GO" id="GO:0005829">
    <property type="term" value="C:cytosol"/>
    <property type="evidence" value="ECO:0007669"/>
    <property type="project" value="TreeGrafter"/>
</dbReference>
<dbReference type="Gene3D" id="1.10.10.10">
    <property type="entry name" value="Winged helix-like DNA-binding domain superfamily/Winged helix DNA-binding domain"/>
    <property type="match status" value="1"/>
</dbReference>
<dbReference type="InterPro" id="IPR000847">
    <property type="entry name" value="LysR_HTH_N"/>
</dbReference>
<dbReference type="InterPro" id="IPR005119">
    <property type="entry name" value="LysR_subst-bd"/>
</dbReference>
<evidence type="ECO:0000256" key="1">
    <source>
        <dbReference type="ARBA" id="ARBA00009437"/>
    </source>
</evidence>
<dbReference type="InterPro" id="IPR036388">
    <property type="entry name" value="WH-like_DNA-bd_sf"/>
</dbReference>
<dbReference type="FunFam" id="1.10.10.10:FF:000001">
    <property type="entry name" value="LysR family transcriptional regulator"/>
    <property type="match status" value="1"/>
</dbReference>
<dbReference type="SUPFAM" id="SSF53850">
    <property type="entry name" value="Periplasmic binding protein-like II"/>
    <property type="match status" value="1"/>
</dbReference>
<dbReference type="GO" id="GO:0003677">
    <property type="term" value="F:DNA binding"/>
    <property type="evidence" value="ECO:0007669"/>
    <property type="project" value="UniProtKB-KW"/>
</dbReference>
<dbReference type="OrthoDB" id="8673707at2"/>
<dbReference type="PANTHER" id="PTHR30419">
    <property type="entry name" value="HTH-TYPE TRANSCRIPTIONAL REGULATOR YBHD"/>
    <property type="match status" value="1"/>
</dbReference>
<proteinExistence type="inferred from homology"/>
<keyword evidence="2" id="KW-0678">Repressor</keyword>
<dbReference type="AlphaFoldDB" id="A0A250AYV3"/>
<dbReference type="Proteomes" id="UP000217182">
    <property type="component" value="Chromosome"/>
</dbReference>
<dbReference type="Pfam" id="PF00126">
    <property type="entry name" value="HTH_1"/>
    <property type="match status" value="1"/>
</dbReference>
<dbReference type="KEGG" id="gqu:AWC35_07185"/>
<evidence type="ECO:0000256" key="3">
    <source>
        <dbReference type="ARBA" id="ARBA00023015"/>
    </source>
</evidence>
<name>A0A250AYV3_9GAMM</name>
<reference evidence="7 8" key="1">
    <citation type="submission" date="2016-01" db="EMBL/GenBank/DDBJ databases">
        <authorList>
            <person name="Oliw E.H."/>
        </authorList>
    </citation>
    <scope>NUCLEOTIDE SEQUENCE [LARGE SCALE GENOMIC DNA]</scope>
    <source>
        <strain evidence="7 8">FRB97</strain>
    </source>
</reference>
<evidence type="ECO:0000256" key="5">
    <source>
        <dbReference type="ARBA" id="ARBA00023163"/>
    </source>
</evidence>
<protein>
    <submittedName>
        <fullName evidence="7">LysR family transcriptional regulator</fullName>
    </submittedName>
</protein>
<evidence type="ECO:0000259" key="6">
    <source>
        <dbReference type="PROSITE" id="PS50931"/>
    </source>
</evidence>
<keyword evidence="5" id="KW-0804">Transcription</keyword>
<keyword evidence="4" id="KW-0238">DNA-binding</keyword>
<dbReference type="Pfam" id="PF03466">
    <property type="entry name" value="LysR_substrate"/>
    <property type="match status" value="1"/>
</dbReference>
<dbReference type="PROSITE" id="PS50931">
    <property type="entry name" value="HTH_LYSR"/>
    <property type="match status" value="1"/>
</dbReference>
<dbReference type="CDD" id="cd05466">
    <property type="entry name" value="PBP2_LTTR_substrate"/>
    <property type="match status" value="1"/>
</dbReference>
<dbReference type="Gene3D" id="3.40.190.290">
    <property type="match status" value="1"/>
</dbReference>
<evidence type="ECO:0000256" key="2">
    <source>
        <dbReference type="ARBA" id="ARBA00022491"/>
    </source>
</evidence>
<dbReference type="InterPro" id="IPR036390">
    <property type="entry name" value="WH_DNA-bd_sf"/>
</dbReference>
<evidence type="ECO:0000313" key="8">
    <source>
        <dbReference type="Proteomes" id="UP000217182"/>
    </source>
</evidence>
<evidence type="ECO:0000256" key="4">
    <source>
        <dbReference type="ARBA" id="ARBA00023125"/>
    </source>
</evidence>
<dbReference type="SUPFAM" id="SSF46785">
    <property type="entry name" value="Winged helix' DNA-binding domain"/>
    <property type="match status" value="1"/>
</dbReference>
<feature type="domain" description="HTH lysR-type" evidence="6">
    <location>
        <begin position="3"/>
        <end position="60"/>
    </location>
</feature>